<protein>
    <submittedName>
        <fullName evidence="1">9422_t:CDS:1</fullName>
    </submittedName>
</protein>
<dbReference type="Proteomes" id="UP000789920">
    <property type="component" value="Unassembled WGS sequence"/>
</dbReference>
<dbReference type="EMBL" id="CAJVQC010064126">
    <property type="protein sequence ID" value="CAG8804296.1"/>
    <property type="molecule type" value="Genomic_DNA"/>
</dbReference>
<organism evidence="1 2">
    <name type="scientific">Racocetra persica</name>
    <dbReference type="NCBI Taxonomy" id="160502"/>
    <lineage>
        <taxon>Eukaryota</taxon>
        <taxon>Fungi</taxon>
        <taxon>Fungi incertae sedis</taxon>
        <taxon>Mucoromycota</taxon>
        <taxon>Glomeromycotina</taxon>
        <taxon>Glomeromycetes</taxon>
        <taxon>Diversisporales</taxon>
        <taxon>Gigasporaceae</taxon>
        <taxon>Racocetra</taxon>
    </lineage>
</organism>
<feature type="non-terminal residue" evidence="1">
    <location>
        <position position="180"/>
    </location>
</feature>
<accession>A0ACA9RPI4</accession>
<evidence type="ECO:0000313" key="1">
    <source>
        <dbReference type="EMBL" id="CAG8804296.1"/>
    </source>
</evidence>
<evidence type="ECO:0000313" key="2">
    <source>
        <dbReference type="Proteomes" id="UP000789920"/>
    </source>
</evidence>
<gene>
    <name evidence="1" type="ORF">RPERSI_LOCUS21700</name>
</gene>
<keyword evidence="2" id="KW-1185">Reference proteome</keyword>
<comment type="caution">
    <text evidence="1">The sequence shown here is derived from an EMBL/GenBank/DDBJ whole genome shotgun (WGS) entry which is preliminary data.</text>
</comment>
<reference evidence="1" key="1">
    <citation type="submission" date="2021-06" db="EMBL/GenBank/DDBJ databases">
        <authorList>
            <person name="Kallberg Y."/>
            <person name="Tangrot J."/>
            <person name="Rosling A."/>
        </authorList>
    </citation>
    <scope>NUCLEOTIDE SEQUENCE</scope>
    <source>
        <strain evidence="1">MA461A</strain>
    </source>
</reference>
<sequence>MTTATCAQMGLLSEPLCPKAIFWTNLILLGFNPSELAKGTYSTVTFDKDVFTKGSPNSVKAMELIVWFLFKKLDDSLTTAKFSCWPILDLPSSLQFRTAAYKWLDQLKKDGCLGNTDIVLRRTLFDECQGERFERLIMAFSNHVLKVTMDRDYQHYNRVPKIGFTELKESAPELLKGILK</sequence>
<proteinExistence type="predicted"/>
<name>A0ACA9RPI4_9GLOM</name>